<dbReference type="InterPro" id="IPR058624">
    <property type="entry name" value="MdtA-like_HH"/>
</dbReference>
<proteinExistence type="inferred from homology"/>
<organism evidence="8 9">
    <name type="scientific">Alkanindiges illinoisensis</name>
    <dbReference type="NCBI Taxonomy" id="197183"/>
    <lineage>
        <taxon>Bacteria</taxon>
        <taxon>Pseudomonadati</taxon>
        <taxon>Pseudomonadota</taxon>
        <taxon>Gammaproteobacteria</taxon>
        <taxon>Moraxellales</taxon>
        <taxon>Moraxellaceae</taxon>
        <taxon>Alkanindiges</taxon>
    </lineage>
</organism>
<dbReference type="Gene3D" id="2.40.30.170">
    <property type="match status" value="1"/>
</dbReference>
<dbReference type="SUPFAM" id="SSF111369">
    <property type="entry name" value="HlyD-like secretion proteins"/>
    <property type="match status" value="3"/>
</dbReference>
<protein>
    <submittedName>
        <fullName evidence="8">HlyD family secretion protein</fullName>
    </submittedName>
</protein>
<feature type="transmembrane region" description="Helical" evidence="4">
    <location>
        <begin position="12"/>
        <end position="36"/>
    </location>
</feature>
<evidence type="ECO:0000256" key="3">
    <source>
        <dbReference type="SAM" id="Coils"/>
    </source>
</evidence>
<feature type="domain" description="Multidrug resistance protein MdtA-like barrel-sandwich hybrid" evidence="6">
    <location>
        <begin position="53"/>
        <end position="247"/>
    </location>
</feature>
<evidence type="ECO:0000259" key="6">
    <source>
        <dbReference type="Pfam" id="PF25917"/>
    </source>
</evidence>
<evidence type="ECO:0000259" key="5">
    <source>
        <dbReference type="Pfam" id="PF25876"/>
    </source>
</evidence>
<evidence type="ECO:0000256" key="4">
    <source>
        <dbReference type="SAM" id="Phobius"/>
    </source>
</evidence>
<evidence type="ECO:0000256" key="1">
    <source>
        <dbReference type="ARBA" id="ARBA00004167"/>
    </source>
</evidence>
<dbReference type="OrthoDB" id="9811754at2"/>
<dbReference type="RefSeq" id="WP_134244924.1">
    <property type="nucleotide sequence ID" value="NZ_SNTY01000047.1"/>
</dbReference>
<dbReference type="Gene3D" id="2.40.50.100">
    <property type="match status" value="1"/>
</dbReference>
<dbReference type="EMBL" id="SNTY01000047">
    <property type="protein sequence ID" value="TEU25008.1"/>
    <property type="molecule type" value="Genomic_DNA"/>
</dbReference>
<evidence type="ECO:0000259" key="7">
    <source>
        <dbReference type="Pfam" id="PF25963"/>
    </source>
</evidence>
<feature type="domain" description="p-hydroxybenzoic acid efflux pump subunit AaeA-like beta-barrel" evidence="7">
    <location>
        <begin position="252"/>
        <end position="347"/>
    </location>
</feature>
<reference evidence="8 9" key="1">
    <citation type="submission" date="2019-03" db="EMBL/GenBank/DDBJ databases">
        <title>Alkanindiges illinoisensis: a potential pathogenic isolated from ascites of a gastric cancer patient with abdominal metastasis.</title>
        <authorList>
            <person name="Hu X."/>
            <person name="Yang B."/>
            <person name="Yan X."/>
            <person name="Lin L."/>
            <person name="Zhao H."/>
            <person name="Zhou F."/>
            <person name="Su B."/>
            <person name="Chen J."/>
            <person name="Rui Y."/>
            <person name="Wang Q."/>
            <person name="Zheng L."/>
        </authorList>
    </citation>
    <scope>NUCLEOTIDE SEQUENCE [LARGE SCALE GENOMIC DNA]</scope>
    <source>
        <strain evidence="8 9">NFYY 23406</strain>
    </source>
</reference>
<name>A0A4Y7XAN0_9GAMM</name>
<dbReference type="InterPro" id="IPR058634">
    <property type="entry name" value="AaeA-lik-b-barrel"/>
</dbReference>
<dbReference type="STRING" id="1120977.GCA_000619845_01935"/>
<comment type="similarity">
    <text evidence="2">Belongs to the membrane fusion protein (MFP) (TC 8.A.1) family.</text>
</comment>
<dbReference type="Pfam" id="PF25917">
    <property type="entry name" value="BSH_RND"/>
    <property type="match status" value="1"/>
</dbReference>
<keyword evidence="4" id="KW-0472">Membrane</keyword>
<gene>
    <name evidence="8" type="ORF">E2B99_10655</name>
</gene>
<evidence type="ECO:0000313" key="8">
    <source>
        <dbReference type="EMBL" id="TEU25008.1"/>
    </source>
</evidence>
<sequence>MKTTLNIKSQQVVRIVIFAIIAIAAVAVALSLWRYYTQAPWTRDGRIRGDVMRISTDVSGLVKDVLVQDNQLVKKDQVLFTLDPARFEIAVEQAKANLAKAQANLANSQQQRLSAQATINQAQAGVQAAQAEAERARRDLARIEQLETANAVSRQEQDRYRAARLEAQANLAKAQANVEVERQNLSSVGTSRQGLVADVASAQAALDLALLNLSRTQVKAPSDGNLSNFDLKAGNYITAGQPIAALLDPKQFYVVGYFEETKLSRIHVGDPVSVQLIGDSRELKGHVQGIAAGIEDRERTSSSSMLANINPTFNWVRLAQRVPVRVTLDTIPDASMLVAGRTVTVRIEENNRRNN</sequence>
<comment type="caution">
    <text evidence="8">The sequence shown here is derived from an EMBL/GenBank/DDBJ whole genome shotgun (WGS) entry which is preliminary data.</text>
</comment>
<dbReference type="Pfam" id="PF25963">
    <property type="entry name" value="Beta-barrel_AAEA"/>
    <property type="match status" value="1"/>
</dbReference>
<keyword evidence="9" id="KW-1185">Reference proteome</keyword>
<dbReference type="PANTHER" id="PTHR30367">
    <property type="entry name" value="P-HYDROXYBENZOIC ACID EFFLUX PUMP SUBUNIT AAEA-RELATED"/>
    <property type="match status" value="1"/>
</dbReference>
<dbReference type="Pfam" id="PF25876">
    <property type="entry name" value="HH_MFP_RND"/>
    <property type="match status" value="1"/>
</dbReference>
<comment type="subcellular location">
    <subcellularLocation>
        <location evidence="1">Membrane</location>
        <topology evidence="1">Single-pass membrane protein</topology>
    </subcellularLocation>
</comment>
<dbReference type="GO" id="GO:0055085">
    <property type="term" value="P:transmembrane transport"/>
    <property type="evidence" value="ECO:0007669"/>
    <property type="project" value="InterPro"/>
</dbReference>
<evidence type="ECO:0000256" key="2">
    <source>
        <dbReference type="ARBA" id="ARBA00009477"/>
    </source>
</evidence>
<dbReference type="Gene3D" id="1.10.287.470">
    <property type="entry name" value="Helix hairpin bin"/>
    <property type="match status" value="2"/>
</dbReference>
<feature type="domain" description="Multidrug resistance protein MdtA-like alpha-helical hairpin" evidence="5">
    <location>
        <begin position="119"/>
        <end position="185"/>
    </location>
</feature>
<keyword evidence="4" id="KW-0812">Transmembrane</keyword>
<accession>A0A4Y7XAN0</accession>
<dbReference type="Proteomes" id="UP000297834">
    <property type="component" value="Unassembled WGS sequence"/>
</dbReference>
<feature type="coiled-coil region" evidence="3">
    <location>
        <begin position="91"/>
        <end position="184"/>
    </location>
</feature>
<keyword evidence="3" id="KW-0175">Coiled coil</keyword>
<evidence type="ECO:0000313" key="9">
    <source>
        <dbReference type="Proteomes" id="UP000297834"/>
    </source>
</evidence>
<dbReference type="PANTHER" id="PTHR30367:SF12">
    <property type="entry name" value="P-HYDROXYBENZOIC ACID EFFLUX PUMP SUBUNIT AAEA"/>
    <property type="match status" value="1"/>
</dbReference>
<dbReference type="InterPro" id="IPR058625">
    <property type="entry name" value="MdtA-like_BSH"/>
</dbReference>
<dbReference type="InterPro" id="IPR050393">
    <property type="entry name" value="MFP_Efflux_Pump"/>
</dbReference>
<keyword evidence="4" id="KW-1133">Transmembrane helix</keyword>
<dbReference type="AlphaFoldDB" id="A0A4Y7XAN0"/>